<dbReference type="EMBL" id="BGZK01000384">
    <property type="protein sequence ID" value="GBP40616.1"/>
    <property type="molecule type" value="Genomic_DNA"/>
</dbReference>
<proteinExistence type="predicted"/>
<reference evidence="1 2" key="1">
    <citation type="journal article" date="2019" name="Commun. Biol.">
        <title>The bagworm genome reveals a unique fibroin gene that provides high tensile strength.</title>
        <authorList>
            <person name="Kono N."/>
            <person name="Nakamura H."/>
            <person name="Ohtoshi R."/>
            <person name="Tomita M."/>
            <person name="Numata K."/>
            <person name="Arakawa K."/>
        </authorList>
    </citation>
    <scope>NUCLEOTIDE SEQUENCE [LARGE SCALE GENOMIC DNA]</scope>
</reference>
<evidence type="ECO:0000313" key="1">
    <source>
        <dbReference type="EMBL" id="GBP40616.1"/>
    </source>
</evidence>
<dbReference type="OrthoDB" id="411823at2759"/>
<sequence length="113" mass="12747">MLKLMKLGAISAKTLQRRTAIIKKTTANQDRFPLYYAKKKGDQGGQPGRVMNAICRGKHGVLRQIDMTSPFAQTLTGHGGFAQYLFRFKLKDPTYCARDPTKIQDVMHGTRDM</sequence>
<accession>A0A4C1VNC5</accession>
<organism evidence="1 2">
    <name type="scientific">Eumeta variegata</name>
    <name type="common">Bagworm moth</name>
    <name type="synonym">Eumeta japonica</name>
    <dbReference type="NCBI Taxonomy" id="151549"/>
    <lineage>
        <taxon>Eukaryota</taxon>
        <taxon>Metazoa</taxon>
        <taxon>Ecdysozoa</taxon>
        <taxon>Arthropoda</taxon>
        <taxon>Hexapoda</taxon>
        <taxon>Insecta</taxon>
        <taxon>Pterygota</taxon>
        <taxon>Neoptera</taxon>
        <taxon>Endopterygota</taxon>
        <taxon>Lepidoptera</taxon>
        <taxon>Glossata</taxon>
        <taxon>Ditrysia</taxon>
        <taxon>Tineoidea</taxon>
        <taxon>Psychidae</taxon>
        <taxon>Oiketicinae</taxon>
        <taxon>Eumeta</taxon>
    </lineage>
</organism>
<name>A0A4C1VNC5_EUMVA</name>
<protein>
    <submittedName>
        <fullName evidence="1">Uncharacterized protein</fullName>
    </submittedName>
</protein>
<comment type="caution">
    <text evidence="1">The sequence shown here is derived from an EMBL/GenBank/DDBJ whole genome shotgun (WGS) entry which is preliminary data.</text>
</comment>
<dbReference type="AlphaFoldDB" id="A0A4C1VNC5"/>
<dbReference type="Proteomes" id="UP000299102">
    <property type="component" value="Unassembled WGS sequence"/>
</dbReference>
<gene>
    <name evidence="1" type="ORF">EVAR_41696_1</name>
</gene>
<keyword evidence="2" id="KW-1185">Reference proteome</keyword>
<evidence type="ECO:0000313" key="2">
    <source>
        <dbReference type="Proteomes" id="UP000299102"/>
    </source>
</evidence>